<dbReference type="AlphaFoldDB" id="X1MJJ5"/>
<reference evidence="1" key="1">
    <citation type="journal article" date="2014" name="Front. Microbiol.">
        <title>High frequency of phylogenetically diverse reductive dehalogenase-homologous genes in deep subseafloor sedimentary metagenomes.</title>
        <authorList>
            <person name="Kawai M."/>
            <person name="Futagami T."/>
            <person name="Toyoda A."/>
            <person name="Takaki Y."/>
            <person name="Nishi S."/>
            <person name="Hori S."/>
            <person name="Arai W."/>
            <person name="Tsubouchi T."/>
            <person name="Morono Y."/>
            <person name="Uchiyama I."/>
            <person name="Ito T."/>
            <person name="Fujiyama A."/>
            <person name="Inagaki F."/>
            <person name="Takami H."/>
        </authorList>
    </citation>
    <scope>NUCLEOTIDE SEQUENCE</scope>
    <source>
        <strain evidence="1">Expedition CK06-06</strain>
    </source>
</reference>
<name>X1MJJ5_9ZZZZ</name>
<gene>
    <name evidence="1" type="ORF">S06H3_17345</name>
</gene>
<proteinExistence type="predicted"/>
<feature type="non-terminal residue" evidence="1">
    <location>
        <position position="1"/>
    </location>
</feature>
<protein>
    <submittedName>
        <fullName evidence="1">Uncharacterized protein</fullName>
    </submittedName>
</protein>
<dbReference type="EMBL" id="BARV01008661">
    <property type="protein sequence ID" value="GAI06519.1"/>
    <property type="molecule type" value="Genomic_DNA"/>
</dbReference>
<accession>X1MJJ5</accession>
<evidence type="ECO:0000313" key="1">
    <source>
        <dbReference type="EMBL" id="GAI06519.1"/>
    </source>
</evidence>
<comment type="caution">
    <text evidence="1">The sequence shown here is derived from an EMBL/GenBank/DDBJ whole genome shotgun (WGS) entry which is preliminary data.</text>
</comment>
<sequence>LYLHGPYSTQLARDGFDIPNLQECQALKFENVELETIFSNLTEFIEDKKDNSEAMEILGSLCLFHELFPNKTDEQLIQMVTEKSPIFEGKEREIRVFLLELKGFGEIGW</sequence>
<organism evidence="1">
    <name type="scientific">marine sediment metagenome</name>
    <dbReference type="NCBI Taxonomy" id="412755"/>
    <lineage>
        <taxon>unclassified sequences</taxon>
        <taxon>metagenomes</taxon>
        <taxon>ecological metagenomes</taxon>
    </lineage>
</organism>